<dbReference type="PANTHER" id="PTHR15375:SF26">
    <property type="entry name" value="PROTEIN CHIFFON"/>
    <property type="match status" value="1"/>
</dbReference>
<keyword evidence="2 4" id="KW-0863">Zinc-finger</keyword>
<dbReference type="PROSITE" id="PS51265">
    <property type="entry name" value="ZF_DBF4"/>
    <property type="match status" value="1"/>
</dbReference>
<organism evidence="7 8">
    <name type="scientific">Marasmius tenuissimus</name>
    <dbReference type="NCBI Taxonomy" id="585030"/>
    <lineage>
        <taxon>Eukaryota</taxon>
        <taxon>Fungi</taxon>
        <taxon>Dikarya</taxon>
        <taxon>Basidiomycota</taxon>
        <taxon>Agaricomycotina</taxon>
        <taxon>Agaricomycetes</taxon>
        <taxon>Agaricomycetidae</taxon>
        <taxon>Agaricales</taxon>
        <taxon>Marasmiineae</taxon>
        <taxon>Marasmiaceae</taxon>
        <taxon>Marasmius</taxon>
    </lineage>
</organism>
<protein>
    <submittedName>
        <fullName evidence="7">Cdc7p-Dbf4p kinase complex regulatory subunit</fullName>
    </submittedName>
</protein>
<evidence type="ECO:0000313" key="7">
    <source>
        <dbReference type="EMBL" id="KAL0072816.1"/>
    </source>
</evidence>
<feature type="region of interest" description="Disordered" evidence="5">
    <location>
        <begin position="211"/>
        <end position="253"/>
    </location>
</feature>
<evidence type="ECO:0000256" key="4">
    <source>
        <dbReference type="PROSITE-ProRule" id="PRU00600"/>
    </source>
</evidence>
<keyword evidence="1" id="KW-0479">Metal-binding</keyword>
<feature type="compositionally biased region" description="Low complexity" evidence="5">
    <location>
        <begin position="214"/>
        <end position="229"/>
    </location>
</feature>
<feature type="region of interest" description="Disordered" evidence="5">
    <location>
        <begin position="149"/>
        <end position="176"/>
    </location>
</feature>
<evidence type="ECO:0000256" key="2">
    <source>
        <dbReference type="ARBA" id="ARBA00022771"/>
    </source>
</evidence>
<feature type="compositionally biased region" description="Basic and acidic residues" evidence="5">
    <location>
        <begin position="69"/>
        <end position="79"/>
    </location>
</feature>
<proteinExistence type="predicted"/>
<dbReference type="InterPro" id="IPR051590">
    <property type="entry name" value="Replication_Regulatory_Kinase"/>
</dbReference>
<reference evidence="7 8" key="1">
    <citation type="submission" date="2024-05" db="EMBL/GenBank/DDBJ databases">
        <title>A draft genome resource for the thread blight pathogen Marasmius tenuissimus strain MS-2.</title>
        <authorList>
            <person name="Yulfo-Soto G.E."/>
            <person name="Baruah I.K."/>
            <person name="Amoako-Attah I."/>
            <person name="Bukari Y."/>
            <person name="Meinhardt L.W."/>
            <person name="Bailey B.A."/>
            <person name="Cohen S.P."/>
        </authorList>
    </citation>
    <scope>NUCLEOTIDE SEQUENCE [LARGE SCALE GENOMIC DNA]</scope>
    <source>
        <strain evidence="7 8">MS-2</strain>
    </source>
</reference>
<dbReference type="InterPro" id="IPR006572">
    <property type="entry name" value="Znf_DBF"/>
</dbReference>
<evidence type="ECO:0000313" key="8">
    <source>
        <dbReference type="Proteomes" id="UP001437256"/>
    </source>
</evidence>
<name>A0ABR3AFW0_9AGAR</name>
<dbReference type="Gene3D" id="6.10.250.3410">
    <property type="entry name" value="DBF zinc finger"/>
    <property type="match status" value="1"/>
</dbReference>
<feature type="compositionally biased region" description="Polar residues" evidence="5">
    <location>
        <begin position="1"/>
        <end position="11"/>
    </location>
</feature>
<comment type="caution">
    <text evidence="7">The sequence shown here is derived from an EMBL/GenBank/DDBJ whole genome shotgun (WGS) entry which is preliminary data.</text>
</comment>
<evidence type="ECO:0000256" key="1">
    <source>
        <dbReference type="ARBA" id="ARBA00022723"/>
    </source>
</evidence>
<dbReference type="Pfam" id="PF07535">
    <property type="entry name" value="zf-DBF"/>
    <property type="match status" value="1"/>
</dbReference>
<dbReference type="EMBL" id="JBBXMP010000001">
    <property type="protein sequence ID" value="KAL0072816.1"/>
    <property type="molecule type" value="Genomic_DNA"/>
</dbReference>
<dbReference type="PANTHER" id="PTHR15375">
    <property type="entry name" value="ACTIVATOR OF S-PHASE KINASE-RELATED"/>
    <property type="match status" value="1"/>
</dbReference>
<feature type="region of interest" description="Disordered" evidence="5">
    <location>
        <begin position="1"/>
        <end position="79"/>
    </location>
</feature>
<feature type="compositionally biased region" description="Polar residues" evidence="5">
    <location>
        <begin position="230"/>
        <end position="240"/>
    </location>
</feature>
<evidence type="ECO:0000259" key="6">
    <source>
        <dbReference type="PROSITE" id="PS51265"/>
    </source>
</evidence>
<keyword evidence="8" id="KW-1185">Reference proteome</keyword>
<dbReference type="InterPro" id="IPR038545">
    <property type="entry name" value="Znf_DBF_sf"/>
</dbReference>
<keyword evidence="3" id="KW-0862">Zinc</keyword>
<feature type="domain" description="DBF4-type" evidence="6">
    <location>
        <begin position="496"/>
        <end position="545"/>
    </location>
</feature>
<sequence length="581" mass="66252">MATAERSSLSSRALPRVPMSPLKPSRVPSGTKRPRSPGLGAEEQSSRTTSKRARPTAATPTSQKNKSREKKDQQEAEFRRKYKEAWPSWSFHFDMTDITDEALVAKLKRRILELEGTIEDFFSKEHVTHFICSDVDRPTKPTAEEIIEKENRGALRKSPSKQGFTAPPELPDGTSSLAKARDYMKNGHMKIWSVKKLDSVVSRCLEQPLLLSTKPPSTNNSSKQNTNQPRSLTRLLQTERLNGASERDPTQRRSDFRYFQKGTCFVLVEDVQEKLATIAAQEYMVPKRSSAKAPWPILYCHPKSRGPFVPFDDREKRRWERNQVAEKECRREQEAYRKKKMKQFEEVVKMKEAQKELRRTGDLRRSVSMNNLRRQGPMEDYDVFDDGDRDSVYESANASGYLASGPGGYMAASGNSVHITSTTGNTSTTSGNTLRRTKLPANLQLVANREVVTSRKVARPIGDQDEQEMGPPVIPGRQTLRKSKSTNTIKLAKREEGSKPGYCESCRQKFEDFKQHVVSHKHRKFAADDANFSQLDCVLSRVKRKTVVEVRRERTKPTMLFDDDYDQGVSDEDMYDVQNEL</sequence>
<gene>
    <name evidence="7" type="primary">DBF4</name>
    <name evidence="7" type="ORF">AAF712_000579</name>
</gene>
<evidence type="ECO:0000256" key="5">
    <source>
        <dbReference type="SAM" id="MobiDB-lite"/>
    </source>
</evidence>
<dbReference type="Pfam" id="PF08630">
    <property type="entry name" value="Dfp1_Him1_M"/>
    <property type="match status" value="1"/>
</dbReference>
<accession>A0ABR3AFW0</accession>
<evidence type="ECO:0000256" key="3">
    <source>
        <dbReference type="ARBA" id="ARBA00022833"/>
    </source>
</evidence>
<dbReference type="Proteomes" id="UP001437256">
    <property type="component" value="Unassembled WGS sequence"/>
</dbReference>
<dbReference type="InterPro" id="IPR013939">
    <property type="entry name" value="Regulatory_Dfp1/Him1"/>
</dbReference>
<dbReference type="SMART" id="SM00586">
    <property type="entry name" value="ZnF_DBF"/>
    <property type="match status" value="1"/>
</dbReference>